<feature type="transmembrane region" description="Helical" evidence="8">
    <location>
        <begin position="190"/>
        <end position="208"/>
    </location>
</feature>
<evidence type="ECO:0000256" key="3">
    <source>
        <dbReference type="ARBA" id="ARBA00022475"/>
    </source>
</evidence>
<evidence type="ECO:0000256" key="7">
    <source>
        <dbReference type="ARBA" id="ARBA00023136"/>
    </source>
</evidence>
<dbReference type="PRINTS" id="PR00173">
    <property type="entry name" value="EDTRNSPORT"/>
</dbReference>
<evidence type="ECO:0000256" key="5">
    <source>
        <dbReference type="ARBA" id="ARBA00022847"/>
    </source>
</evidence>
<keyword evidence="6 8" id="KW-1133">Transmembrane helix</keyword>
<dbReference type="Pfam" id="PF00375">
    <property type="entry name" value="SDF"/>
    <property type="match status" value="1"/>
</dbReference>
<dbReference type="PANTHER" id="PTHR42865">
    <property type="entry name" value="PROTON/GLUTAMATE-ASPARTATE SYMPORTER"/>
    <property type="match status" value="1"/>
</dbReference>
<reference evidence="9 10" key="1">
    <citation type="submission" date="2020-08" db="EMBL/GenBank/DDBJ databases">
        <title>Genomic Encyclopedia of Type Strains, Phase IV (KMG-IV): sequencing the most valuable type-strain genomes for metagenomic binning, comparative biology and taxonomic classification.</title>
        <authorList>
            <person name="Goeker M."/>
        </authorList>
    </citation>
    <scope>NUCLEOTIDE SEQUENCE [LARGE SCALE GENOMIC DNA]</scope>
    <source>
        <strain evidence="9 10">DSM 105074</strain>
    </source>
</reference>
<organism evidence="9 10">
    <name type="scientific">Rhabdobacter roseus</name>
    <dbReference type="NCBI Taxonomy" id="1655419"/>
    <lineage>
        <taxon>Bacteria</taxon>
        <taxon>Pseudomonadati</taxon>
        <taxon>Bacteroidota</taxon>
        <taxon>Cytophagia</taxon>
        <taxon>Cytophagales</taxon>
        <taxon>Cytophagaceae</taxon>
        <taxon>Rhabdobacter</taxon>
    </lineage>
</organism>
<dbReference type="Proteomes" id="UP000557307">
    <property type="component" value="Unassembled WGS sequence"/>
</dbReference>
<dbReference type="SUPFAM" id="SSF118215">
    <property type="entry name" value="Proton glutamate symport protein"/>
    <property type="match status" value="1"/>
</dbReference>
<evidence type="ECO:0000313" key="10">
    <source>
        <dbReference type="Proteomes" id="UP000557307"/>
    </source>
</evidence>
<gene>
    <name evidence="9" type="ORF">HNQ92_004832</name>
</gene>
<dbReference type="Gene3D" id="1.10.3860.10">
    <property type="entry name" value="Sodium:dicarboxylate symporter"/>
    <property type="match status" value="1"/>
</dbReference>
<name>A0A840TRW6_9BACT</name>
<evidence type="ECO:0000256" key="4">
    <source>
        <dbReference type="ARBA" id="ARBA00022692"/>
    </source>
</evidence>
<evidence type="ECO:0000256" key="1">
    <source>
        <dbReference type="ARBA" id="ARBA00004651"/>
    </source>
</evidence>
<dbReference type="RefSeq" id="WP_184178032.1">
    <property type="nucleotide sequence ID" value="NZ_JACHGF010000010.1"/>
</dbReference>
<keyword evidence="10" id="KW-1185">Reference proteome</keyword>
<dbReference type="FunFam" id="1.10.3860.10:FF:000001">
    <property type="entry name" value="C4-dicarboxylate transport protein"/>
    <property type="match status" value="1"/>
</dbReference>
<dbReference type="EMBL" id="JACHGF010000010">
    <property type="protein sequence ID" value="MBB5286671.1"/>
    <property type="molecule type" value="Genomic_DNA"/>
</dbReference>
<dbReference type="InterPro" id="IPR001991">
    <property type="entry name" value="Na-dicarboxylate_symporter"/>
</dbReference>
<keyword evidence="2" id="KW-0813">Transport</keyword>
<feature type="transmembrane region" description="Helical" evidence="8">
    <location>
        <begin position="229"/>
        <end position="254"/>
    </location>
</feature>
<dbReference type="InterPro" id="IPR018107">
    <property type="entry name" value="Na-dicarboxylate_symporter_CS"/>
</dbReference>
<evidence type="ECO:0000256" key="2">
    <source>
        <dbReference type="ARBA" id="ARBA00022448"/>
    </source>
</evidence>
<feature type="transmembrane region" description="Helical" evidence="8">
    <location>
        <begin position="94"/>
        <end position="113"/>
    </location>
</feature>
<dbReference type="GO" id="GO:0015293">
    <property type="term" value="F:symporter activity"/>
    <property type="evidence" value="ECO:0007669"/>
    <property type="project" value="UniProtKB-KW"/>
</dbReference>
<feature type="transmembrane region" description="Helical" evidence="8">
    <location>
        <begin position="260"/>
        <end position="286"/>
    </location>
</feature>
<protein>
    <submittedName>
        <fullName evidence="9">Proton glutamate symport protein</fullName>
    </submittedName>
</protein>
<evidence type="ECO:0000313" key="9">
    <source>
        <dbReference type="EMBL" id="MBB5286671.1"/>
    </source>
</evidence>
<comment type="caution">
    <text evidence="9">The sequence shown here is derived from an EMBL/GenBank/DDBJ whole genome shotgun (WGS) entry which is preliminary data.</text>
</comment>
<dbReference type="InterPro" id="IPR036458">
    <property type="entry name" value="Na:dicarbo_symporter_sf"/>
</dbReference>
<feature type="transmembrane region" description="Helical" evidence="8">
    <location>
        <begin position="58"/>
        <end position="82"/>
    </location>
</feature>
<evidence type="ECO:0000256" key="8">
    <source>
        <dbReference type="SAM" id="Phobius"/>
    </source>
</evidence>
<feature type="transmembrane region" description="Helical" evidence="8">
    <location>
        <begin position="33"/>
        <end position="51"/>
    </location>
</feature>
<accession>A0A840TRW6</accession>
<keyword evidence="7 8" id="KW-0472">Membrane</keyword>
<proteinExistence type="predicted"/>
<evidence type="ECO:0000256" key="6">
    <source>
        <dbReference type="ARBA" id="ARBA00022989"/>
    </source>
</evidence>
<comment type="subcellular location">
    <subcellularLocation>
        <location evidence="1">Cell membrane</location>
        <topology evidence="1">Multi-pass membrane protein</topology>
    </subcellularLocation>
</comment>
<dbReference type="AlphaFoldDB" id="A0A840TRW6"/>
<keyword evidence="3" id="KW-1003">Cell membrane</keyword>
<dbReference type="GO" id="GO:0005886">
    <property type="term" value="C:plasma membrane"/>
    <property type="evidence" value="ECO:0007669"/>
    <property type="project" value="UniProtKB-SubCell"/>
</dbReference>
<dbReference type="PANTHER" id="PTHR42865:SF7">
    <property type="entry name" value="PROTON_GLUTAMATE-ASPARTATE SYMPORTER"/>
    <property type="match status" value="1"/>
</dbReference>
<dbReference type="GO" id="GO:0006835">
    <property type="term" value="P:dicarboxylic acid transport"/>
    <property type="evidence" value="ECO:0007669"/>
    <property type="project" value="TreeGrafter"/>
</dbReference>
<keyword evidence="5" id="KW-0769">Symport</keyword>
<dbReference type="PROSITE" id="PS00714">
    <property type="entry name" value="NA_DICARBOXYL_SYMP_2"/>
    <property type="match status" value="1"/>
</dbReference>
<feature type="transmembrane region" description="Helical" evidence="8">
    <location>
        <begin position="125"/>
        <end position="145"/>
    </location>
</feature>
<keyword evidence="4 8" id="KW-0812">Transmembrane</keyword>
<sequence length="484" mass="52435">MKKKLILLNGGLITAALLAMVLNEYLIALPGSLLLGLRWLALTGLLAYALLRQNLTTSILVAMLIGTEVGYDFPALATQLTFLRKIFLQMIKTIIAPLLFATLVAGIAGHSDLKQVGRMGWKSLLYFEAVTTIALFIGLFFANWFKPGEGIIPPTTLESELPTVAPQSWQAIITHAFPENIAKSIYNGEVLQIVVFSVIFGVSLAMLPHDRKQKLVGGIENLAEVMFKFTKIVMLFAPIGVGAAIAETVGHMGIDVLRNLAMLLATLYCALLAFLGLVLVPVALFARIPLLKFAKTIAEPVSIAFATTSSESALPKAMEKMEKFGVPRQIVSFVMPTGYSFNLDGSTLYLALATIFVAQATGHDFPLSQQLAMVFLLMLTSKGVAGIPRATLVILLGAVANFNLPEWPVLLIMGIDELMDMARTSVNVIGNCLATAVVARWEGELDDVKMQRSDQVPEEDVVAQLLEPDEPKPLSYPSGSNTFL</sequence>